<evidence type="ECO:0000313" key="2">
    <source>
        <dbReference type="Proteomes" id="UP000663879"/>
    </source>
</evidence>
<dbReference type="AlphaFoldDB" id="A0A814DM15"/>
<evidence type="ECO:0008006" key="3">
    <source>
        <dbReference type="Google" id="ProtNLM"/>
    </source>
</evidence>
<protein>
    <recommendedName>
        <fullName evidence="3">Reverse transcriptase domain-containing protein</fullName>
    </recommendedName>
</protein>
<evidence type="ECO:0000313" key="1">
    <source>
        <dbReference type="EMBL" id="CAF0958952.1"/>
    </source>
</evidence>
<accession>A0A814DM15</accession>
<keyword evidence="2" id="KW-1185">Reference proteome</keyword>
<dbReference type="OrthoDB" id="1421278at2759"/>
<gene>
    <name evidence="1" type="ORF">OXX778_LOCUS14343</name>
</gene>
<reference evidence="1" key="1">
    <citation type="submission" date="2021-02" db="EMBL/GenBank/DDBJ databases">
        <authorList>
            <person name="Nowell W R."/>
        </authorList>
    </citation>
    <scope>NUCLEOTIDE SEQUENCE</scope>
    <source>
        <strain evidence="1">Ploen Becks lab</strain>
    </source>
</reference>
<dbReference type="EMBL" id="CAJNOC010002938">
    <property type="protein sequence ID" value="CAF0958952.1"/>
    <property type="molecule type" value="Genomic_DNA"/>
</dbReference>
<sequence>MINFQINTLLFNLSIIKPILKCKTKPNTDIDNIRPIAVSECLPNLYETILFKNLTENFKESEKQFGFRSNYLCNHAVFALKQALKIARNFNKKLYVCAIDASKAFDKVVRPRLVMIRKGIPHYIILGFTAL</sequence>
<proteinExistence type="predicted"/>
<dbReference type="Proteomes" id="UP000663879">
    <property type="component" value="Unassembled WGS sequence"/>
</dbReference>
<comment type="caution">
    <text evidence="1">The sequence shown here is derived from an EMBL/GenBank/DDBJ whole genome shotgun (WGS) entry which is preliminary data.</text>
</comment>
<name>A0A814DM15_9BILA</name>
<organism evidence="1 2">
    <name type="scientific">Brachionus calyciflorus</name>
    <dbReference type="NCBI Taxonomy" id="104777"/>
    <lineage>
        <taxon>Eukaryota</taxon>
        <taxon>Metazoa</taxon>
        <taxon>Spiralia</taxon>
        <taxon>Gnathifera</taxon>
        <taxon>Rotifera</taxon>
        <taxon>Eurotatoria</taxon>
        <taxon>Monogononta</taxon>
        <taxon>Pseudotrocha</taxon>
        <taxon>Ploima</taxon>
        <taxon>Brachionidae</taxon>
        <taxon>Brachionus</taxon>
    </lineage>
</organism>